<dbReference type="PRINTS" id="PR01590">
    <property type="entry name" value="HTHFIS"/>
</dbReference>
<feature type="domain" description="Response regulatory" evidence="3">
    <location>
        <begin position="5"/>
        <end position="119"/>
    </location>
</feature>
<organism evidence="4 5">
    <name type="scientific">SAR86 cluster bacterium</name>
    <dbReference type="NCBI Taxonomy" id="2030880"/>
    <lineage>
        <taxon>Bacteria</taxon>
        <taxon>Pseudomonadati</taxon>
        <taxon>Pseudomonadota</taxon>
        <taxon>Gammaproteobacteria</taxon>
        <taxon>SAR86 cluster</taxon>
    </lineage>
</organism>
<evidence type="ECO:0000256" key="1">
    <source>
        <dbReference type="ARBA" id="ARBA00022553"/>
    </source>
</evidence>
<dbReference type="PROSITE" id="PS50110">
    <property type="entry name" value="RESPONSE_REGULATORY"/>
    <property type="match status" value="1"/>
</dbReference>
<dbReference type="AlphaFoldDB" id="A0A2A5CGA2"/>
<dbReference type="GO" id="GO:0043565">
    <property type="term" value="F:sequence-specific DNA binding"/>
    <property type="evidence" value="ECO:0007669"/>
    <property type="project" value="InterPro"/>
</dbReference>
<dbReference type="InterPro" id="IPR001789">
    <property type="entry name" value="Sig_transdc_resp-reg_receiver"/>
</dbReference>
<protein>
    <submittedName>
        <fullName evidence="4">Two-component system response regulator</fullName>
    </submittedName>
</protein>
<dbReference type="Pfam" id="PF00072">
    <property type="entry name" value="Response_reg"/>
    <property type="match status" value="1"/>
</dbReference>
<dbReference type="FunFam" id="1.10.10.60:FF:000036">
    <property type="entry name" value="Two-component system response regulator"/>
    <property type="match status" value="1"/>
</dbReference>
<proteinExistence type="predicted"/>
<accession>A0A2A5CGA2</accession>
<dbReference type="PANTHER" id="PTHR44591">
    <property type="entry name" value="STRESS RESPONSE REGULATOR PROTEIN 1"/>
    <property type="match status" value="1"/>
</dbReference>
<keyword evidence="1 2" id="KW-0597">Phosphoprotein</keyword>
<feature type="modified residue" description="4-aspartylphosphate" evidence="2">
    <location>
        <position position="54"/>
    </location>
</feature>
<sequence length="176" mass="19324">MAGKSILIIDDDAVFLSVLSDAFNKRGYRTGVAENIAALKALLVDSKFDFAVVDLKIDKESGLDCVSLLKQHNAGIRMLILTGYSSIATAVSAIKLGAYDYACKPMNVDEILSILEGEKIPASEIADDPVSVGRLQWEHIQRVLEANAGNISETARSLGMHRRTLQRKLQKRPVRR</sequence>
<dbReference type="Proteomes" id="UP000228987">
    <property type="component" value="Unassembled WGS sequence"/>
</dbReference>
<dbReference type="SUPFAM" id="SSF52172">
    <property type="entry name" value="CheY-like"/>
    <property type="match status" value="1"/>
</dbReference>
<dbReference type="InterPro" id="IPR050595">
    <property type="entry name" value="Bact_response_regulator"/>
</dbReference>
<dbReference type="EMBL" id="NVWI01000002">
    <property type="protein sequence ID" value="PCJ42531.1"/>
    <property type="molecule type" value="Genomic_DNA"/>
</dbReference>
<dbReference type="PANTHER" id="PTHR44591:SF3">
    <property type="entry name" value="RESPONSE REGULATORY DOMAIN-CONTAINING PROTEIN"/>
    <property type="match status" value="1"/>
</dbReference>
<dbReference type="InterPro" id="IPR002197">
    <property type="entry name" value="HTH_Fis"/>
</dbReference>
<dbReference type="Gene3D" id="3.40.50.2300">
    <property type="match status" value="1"/>
</dbReference>
<evidence type="ECO:0000256" key="2">
    <source>
        <dbReference type="PROSITE-ProRule" id="PRU00169"/>
    </source>
</evidence>
<reference evidence="5" key="1">
    <citation type="submission" date="2017-08" db="EMBL/GenBank/DDBJ databases">
        <title>A dynamic microbial community with high functional redundancy inhabits the cold, oxic subseafloor aquifer.</title>
        <authorList>
            <person name="Tully B.J."/>
            <person name="Wheat C.G."/>
            <person name="Glazer B.T."/>
            <person name="Huber J.A."/>
        </authorList>
    </citation>
    <scope>NUCLEOTIDE SEQUENCE [LARGE SCALE GENOMIC DNA]</scope>
</reference>
<evidence type="ECO:0000313" key="4">
    <source>
        <dbReference type="EMBL" id="PCJ42531.1"/>
    </source>
</evidence>
<comment type="caution">
    <text evidence="4">The sequence shown here is derived from an EMBL/GenBank/DDBJ whole genome shotgun (WGS) entry which is preliminary data.</text>
</comment>
<dbReference type="Pfam" id="PF02954">
    <property type="entry name" value="HTH_8"/>
    <property type="match status" value="1"/>
</dbReference>
<evidence type="ECO:0000259" key="3">
    <source>
        <dbReference type="PROSITE" id="PS50110"/>
    </source>
</evidence>
<dbReference type="GO" id="GO:0000160">
    <property type="term" value="P:phosphorelay signal transduction system"/>
    <property type="evidence" value="ECO:0007669"/>
    <property type="project" value="InterPro"/>
</dbReference>
<name>A0A2A5CGA2_9GAMM</name>
<gene>
    <name evidence="4" type="ORF">COA71_03190</name>
</gene>
<dbReference type="InterPro" id="IPR011006">
    <property type="entry name" value="CheY-like_superfamily"/>
</dbReference>
<dbReference type="SMART" id="SM00448">
    <property type="entry name" value="REC"/>
    <property type="match status" value="1"/>
</dbReference>
<dbReference type="Gene3D" id="1.10.10.60">
    <property type="entry name" value="Homeodomain-like"/>
    <property type="match status" value="1"/>
</dbReference>
<evidence type="ECO:0000313" key="5">
    <source>
        <dbReference type="Proteomes" id="UP000228987"/>
    </source>
</evidence>